<comment type="caution">
    <text evidence="1">The sequence shown here is derived from an EMBL/GenBank/DDBJ whole genome shotgun (WGS) entry which is preliminary data.</text>
</comment>
<accession>A0ABS0CZJ7</accession>
<keyword evidence="2" id="KW-1185">Reference proteome</keyword>
<reference evidence="1 2" key="1">
    <citation type="submission" date="2020-10" db="EMBL/GenBank/DDBJ databases">
        <title>Identification of Nocardia species via Next-generation sequencing and recognition of intraspecies genetic diversity.</title>
        <authorList>
            <person name="Li P."/>
            <person name="Li P."/>
            <person name="Lu B."/>
        </authorList>
    </citation>
    <scope>NUCLEOTIDE SEQUENCE [LARGE SCALE GENOMIC DNA]</scope>
    <source>
        <strain evidence="1 2">BJ06-0157</strain>
    </source>
</reference>
<dbReference type="EMBL" id="JADLQX010000035">
    <property type="protein sequence ID" value="MBF6302020.1"/>
    <property type="molecule type" value="Genomic_DNA"/>
</dbReference>
<organism evidence="1 2">
    <name type="scientific">Nocardia amamiensis</name>
    <dbReference type="NCBI Taxonomy" id="404578"/>
    <lineage>
        <taxon>Bacteria</taxon>
        <taxon>Bacillati</taxon>
        <taxon>Actinomycetota</taxon>
        <taxon>Actinomycetes</taxon>
        <taxon>Mycobacteriales</taxon>
        <taxon>Nocardiaceae</taxon>
        <taxon>Nocardia</taxon>
    </lineage>
</organism>
<gene>
    <name evidence="1" type="ORF">IU459_31405</name>
</gene>
<dbReference type="RefSeq" id="WP_195133216.1">
    <property type="nucleotide sequence ID" value="NZ_JADLQX010000035.1"/>
</dbReference>
<dbReference type="Proteomes" id="UP000702209">
    <property type="component" value="Unassembled WGS sequence"/>
</dbReference>
<name>A0ABS0CZJ7_9NOCA</name>
<proteinExistence type="predicted"/>
<evidence type="ECO:0000313" key="2">
    <source>
        <dbReference type="Proteomes" id="UP000702209"/>
    </source>
</evidence>
<evidence type="ECO:0000313" key="1">
    <source>
        <dbReference type="EMBL" id="MBF6302020.1"/>
    </source>
</evidence>
<sequence length="122" mass="13696">MAAAPTPVTAKSCDFTTYFGKPTLLHPVISTDAKVFCHVPPESHTLELSLEHYQTGQWVRWALQVDSKIPSRSGHEVSVSAECERGDWRHRVHVYGKLQGRPFDYTEVGDTRKVSSDECPRG</sequence>
<protein>
    <submittedName>
        <fullName evidence="1">Uncharacterized protein</fullName>
    </submittedName>
</protein>